<dbReference type="Gene3D" id="2.10.25.10">
    <property type="entry name" value="Laminin"/>
    <property type="match status" value="1"/>
</dbReference>
<feature type="compositionally biased region" description="Polar residues" evidence="10">
    <location>
        <begin position="578"/>
        <end position="600"/>
    </location>
</feature>
<gene>
    <name evidence="15" type="ORF">SKAU_G00132980</name>
</gene>
<name>A0A9Q1FRS3_SYNKA</name>
<keyword evidence="3 9" id="KW-0245">EGF-like domain</keyword>
<dbReference type="PROSITE" id="PS50026">
    <property type="entry name" value="EGF_3"/>
    <property type="match status" value="1"/>
</dbReference>
<keyword evidence="7" id="KW-1015">Disulfide bond</keyword>
<dbReference type="PANTHER" id="PTHR24037:SF7">
    <property type="entry name" value="FLOCCULATION PROTEIN FLO11 ISOFORM X1-RELATED"/>
    <property type="match status" value="1"/>
</dbReference>
<dbReference type="InterPro" id="IPR000082">
    <property type="entry name" value="SEA_dom"/>
</dbReference>
<accession>A0A9Q1FRS3</accession>
<evidence type="ECO:0000256" key="2">
    <source>
        <dbReference type="ARBA" id="ARBA00022475"/>
    </source>
</evidence>
<evidence type="ECO:0000313" key="15">
    <source>
        <dbReference type="EMBL" id="KAJ8364467.1"/>
    </source>
</evidence>
<evidence type="ECO:0000313" key="16">
    <source>
        <dbReference type="Proteomes" id="UP001152622"/>
    </source>
</evidence>
<feature type="compositionally biased region" description="Low complexity" evidence="10">
    <location>
        <begin position="25"/>
        <end position="268"/>
    </location>
</feature>
<feature type="compositionally biased region" description="Polar residues" evidence="10">
    <location>
        <begin position="269"/>
        <end position="280"/>
    </location>
</feature>
<dbReference type="InterPro" id="IPR009030">
    <property type="entry name" value="Growth_fac_rcpt_cys_sf"/>
</dbReference>
<evidence type="ECO:0000256" key="11">
    <source>
        <dbReference type="SAM" id="Phobius"/>
    </source>
</evidence>
<evidence type="ECO:0000256" key="3">
    <source>
        <dbReference type="ARBA" id="ARBA00022536"/>
    </source>
</evidence>
<evidence type="ECO:0000256" key="10">
    <source>
        <dbReference type="SAM" id="MobiDB-lite"/>
    </source>
</evidence>
<dbReference type="PANTHER" id="PTHR24037">
    <property type="entry name" value="HEART DEVELOPMENT PROTEIN WITH EGF-LIKE DOMAINS 1"/>
    <property type="match status" value="1"/>
</dbReference>
<dbReference type="SMART" id="SM00181">
    <property type="entry name" value="EGF"/>
    <property type="match status" value="2"/>
</dbReference>
<comment type="caution">
    <text evidence="15">The sequence shown here is derived from an EMBL/GenBank/DDBJ whole genome shotgun (WGS) entry which is preliminary data.</text>
</comment>
<evidence type="ECO:0000256" key="4">
    <source>
        <dbReference type="ARBA" id="ARBA00022729"/>
    </source>
</evidence>
<dbReference type="OrthoDB" id="8938333at2759"/>
<protein>
    <submittedName>
        <fullName evidence="15">Uncharacterized protein</fullName>
    </submittedName>
</protein>
<keyword evidence="6 11" id="KW-0472">Membrane</keyword>
<comment type="caution">
    <text evidence="9">Lacks conserved residue(s) required for the propagation of feature annotation.</text>
</comment>
<keyword evidence="11" id="KW-0812">Transmembrane</keyword>
<sequence length="665" mass="68948">MNMLVHKLVFFCWLVSTCFGENTTTGATTITTPTTESSTSATTVLTTTQSSTTGSSGTTTISTTPTTESSTTATTATTATTVLTTTQSPTTESSGTTTISTTPTTESSTTATTATTATTVLTTTQSPTTGSSGTTTISTTPTTESSTTATTATTVLTTTQSPTTGSSGTTTISTTPTTESSTTATTATTATTVLTTTQSPTTGSSGTTTISTTPTTESSTTATTATTVLTTTQSPTIGPSGTTTISTTPTTESSTTATTVLTTTQSPTIGSSATGSPEINSTSPPPMTSPTPGSNATSIHPNETEPSTTATTVPPTTKPSACTLNPCPFGSTCIELFNGSTCQCFPGSFFSGDSCVTAKVFPVDLRFTTVFQQGMENSESEIFQKTAENITAALREALSSDPTYIESKVLELRKGSVVATVDNIYNAKSDATEKSFLTALNEAIDCTDNCGILGMANLTVLKPCEQNSGPCDEDTTTCDSLDGIVSCTCKSGYIKSKFTERICSACPSGMEQVNNICSRCSFGYSGFNCNDSSLLAVVVISCVLGGLMLITLLAFVLYYCRTNKKGSDYNSPYPPAQETRTTWSSSQVPKIPRANTNLNANWDPIQFGDDGERQHAGPGGQRAPWKRSGGPLRSQQRRPEVLLRQKPVALLLSGPRPGQPTLHLQ</sequence>
<feature type="compositionally biased region" description="Low complexity" evidence="10">
    <location>
        <begin position="304"/>
        <end position="320"/>
    </location>
</feature>
<feature type="chain" id="PRO_5040127829" evidence="12">
    <location>
        <begin position="21"/>
        <end position="665"/>
    </location>
</feature>
<dbReference type="GO" id="GO:0005886">
    <property type="term" value="C:plasma membrane"/>
    <property type="evidence" value="ECO:0007669"/>
    <property type="project" value="UniProtKB-SubCell"/>
</dbReference>
<dbReference type="Proteomes" id="UP001152622">
    <property type="component" value="Chromosome 4"/>
</dbReference>
<keyword evidence="2" id="KW-1003">Cell membrane</keyword>
<dbReference type="EMBL" id="JAINUF010000004">
    <property type="protein sequence ID" value="KAJ8364467.1"/>
    <property type="molecule type" value="Genomic_DNA"/>
</dbReference>
<keyword evidence="4 12" id="KW-0732">Signal</keyword>
<comment type="subcellular location">
    <subcellularLocation>
        <location evidence="1">Cell membrane</location>
    </subcellularLocation>
</comment>
<feature type="signal peptide" evidence="12">
    <location>
        <begin position="1"/>
        <end position="20"/>
    </location>
</feature>
<evidence type="ECO:0000256" key="6">
    <source>
        <dbReference type="ARBA" id="ARBA00023136"/>
    </source>
</evidence>
<dbReference type="Pfam" id="PF01390">
    <property type="entry name" value="SEA"/>
    <property type="match status" value="1"/>
</dbReference>
<feature type="domain" description="EGF-like" evidence="14">
    <location>
        <begin position="318"/>
        <end position="356"/>
    </location>
</feature>
<keyword evidence="16" id="KW-1185">Reference proteome</keyword>
<dbReference type="SUPFAM" id="SSF57184">
    <property type="entry name" value="Growth factor receptor domain"/>
    <property type="match status" value="1"/>
</dbReference>
<dbReference type="AlphaFoldDB" id="A0A9Q1FRS3"/>
<feature type="domain" description="SEA" evidence="13">
    <location>
        <begin position="357"/>
        <end position="472"/>
    </location>
</feature>
<proteinExistence type="predicted"/>
<evidence type="ECO:0000256" key="12">
    <source>
        <dbReference type="SAM" id="SignalP"/>
    </source>
</evidence>
<organism evidence="15 16">
    <name type="scientific">Synaphobranchus kaupii</name>
    <name type="common">Kaup's arrowtooth eel</name>
    <dbReference type="NCBI Taxonomy" id="118154"/>
    <lineage>
        <taxon>Eukaryota</taxon>
        <taxon>Metazoa</taxon>
        <taxon>Chordata</taxon>
        <taxon>Craniata</taxon>
        <taxon>Vertebrata</taxon>
        <taxon>Euteleostomi</taxon>
        <taxon>Actinopterygii</taxon>
        <taxon>Neopterygii</taxon>
        <taxon>Teleostei</taxon>
        <taxon>Anguilliformes</taxon>
        <taxon>Synaphobranchidae</taxon>
        <taxon>Synaphobranchus</taxon>
    </lineage>
</organism>
<evidence type="ECO:0000259" key="14">
    <source>
        <dbReference type="PROSITE" id="PS50026"/>
    </source>
</evidence>
<keyword evidence="5" id="KW-0677">Repeat</keyword>
<dbReference type="PROSITE" id="PS50024">
    <property type="entry name" value="SEA"/>
    <property type="match status" value="1"/>
</dbReference>
<dbReference type="InterPro" id="IPR000742">
    <property type="entry name" value="EGF"/>
</dbReference>
<dbReference type="CDD" id="cd00054">
    <property type="entry name" value="EGF_CA"/>
    <property type="match status" value="1"/>
</dbReference>
<evidence type="ECO:0000256" key="7">
    <source>
        <dbReference type="ARBA" id="ARBA00023157"/>
    </source>
</evidence>
<evidence type="ECO:0000259" key="13">
    <source>
        <dbReference type="PROSITE" id="PS50024"/>
    </source>
</evidence>
<feature type="region of interest" description="Disordered" evidence="10">
    <location>
        <begin position="570"/>
        <end position="665"/>
    </location>
</feature>
<evidence type="ECO:0000256" key="1">
    <source>
        <dbReference type="ARBA" id="ARBA00004236"/>
    </source>
</evidence>
<reference evidence="15" key="1">
    <citation type="journal article" date="2023" name="Science">
        <title>Genome structures resolve the early diversification of teleost fishes.</title>
        <authorList>
            <person name="Parey E."/>
            <person name="Louis A."/>
            <person name="Montfort J."/>
            <person name="Bouchez O."/>
            <person name="Roques C."/>
            <person name="Iampietro C."/>
            <person name="Lluch J."/>
            <person name="Castinel A."/>
            <person name="Donnadieu C."/>
            <person name="Desvignes T."/>
            <person name="Floi Bucao C."/>
            <person name="Jouanno E."/>
            <person name="Wen M."/>
            <person name="Mejri S."/>
            <person name="Dirks R."/>
            <person name="Jansen H."/>
            <person name="Henkel C."/>
            <person name="Chen W.J."/>
            <person name="Zahm M."/>
            <person name="Cabau C."/>
            <person name="Klopp C."/>
            <person name="Thompson A.W."/>
            <person name="Robinson-Rechavi M."/>
            <person name="Braasch I."/>
            <person name="Lecointre G."/>
            <person name="Bobe J."/>
            <person name="Postlethwait J.H."/>
            <person name="Berthelot C."/>
            <person name="Roest Crollius H."/>
            <person name="Guiguen Y."/>
        </authorList>
    </citation>
    <scope>NUCLEOTIDE SEQUENCE</scope>
    <source>
        <strain evidence="15">WJC10195</strain>
    </source>
</reference>
<keyword evidence="8" id="KW-0325">Glycoprotein</keyword>
<evidence type="ECO:0000256" key="5">
    <source>
        <dbReference type="ARBA" id="ARBA00022737"/>
    </source>
</evidence>
<evidence type="ECO:0000256" key="8">
    <source>
        <dbReference type="ARBA" id="ARBA00023180"/>
    </source>
</evidence>
<evidence type="ECO:0000256" key="9">
    <source>
        <dbReference type="PROSITE-ProRule" id="PRU00076"/>
    </source>
</evidence>
<keyword evidence="11" id="KW-1133">Transmembrane helix</keyword>
<feature type="transmembrane region" description="Helical" evidence="11">
    <location>
        <begin position="534"/>
        <end position="560"/>
    </location>
</feature>
<feature type="region of interest" description="Disordered" evidence="10">
    <location>
        <begin position="25"/>
        <end position="320"/>
    </location>
</feature>